<dbReference type="EMBL" id="JACRTF010000001">
    <property type="protein sequence ID" value="MBC8592991.1"/>
    <property type="molecule type" value="Genomic_DNA"/>
</dbReference>
<evidence type="ECO:0000256" key="2">
    <source>
        <dbReference type="ARBA" id="ARBA00023136"/>
    </source>
</evidence>
<organism evidence="5 6">
    <name type="scientific">Jilunia laotingensis</name>
    <dbReference type="NCBI Taxonomy" id="2763675"/>
    <lineage>
        <taxon>Bacteria</taxon>
        <taxon>Pseudomonadati</taxon>
        <taxon>Bacteroidota</taxon>
        <taxon>Bacteroidia</taxon>
        <taxon>Bacteroidales</taxon>
        <taxon>Bacteroidaceae</taxon>
        <taxon>Jilunia</taxon>
    </lineage>
</organism>
<reference evidence="5" key="1">
    <citation type="submission" date="2020-08" db="EMBL/GenBank/DDBJ databases">
        <title>Genome public.</title>
        <authorList>
            <person name="Liu C."/>
            <person name="Sun Q."/>
        </authorList>
    </citation>
    <scope>NUCLEOTIDE SEQUENCE</scope>
    <source>
        <strain evidence="5">N12</strain>
    </source>
</reference>
<sequence length="581" mass="66291">MKRNRYIFLGMALTALPAMAQHQQAQPKDTTMNRTVVVEQEYNPEIMDASKVNVLPKVEEPTVIKKEVEYAVSAVPASNIPMETMQAYTGIEAQPMSKPGYIRLGYGNYNNLDVYANYLFHLSGRDKLNVNFNMTGMSGKLEVPYEEGFKWNAHYYRTRASVDYLHQFKKVDLNVAGHFGLSNFNYEPNTMASGNQKFTSGDIHFGAKSTDETMPLQFHAETNLMLYNRRDYLSHGEITETQVRTYADVRGKINDEQQIAIGLTMNNLIYSNDAKKNAFKQYFKEKYDDRTTLNLNPYYELMDDSWHLHLGANVDGSFGGGKKLRVSPDVSIQFIFSDSYVLYAKATGGRIVNDFRRLETYDPYLEPDSKIRDTYEQVNASIGFKASPVNGLWFNLFAGYQNLKDDLYAREAEFGFLASYADIPASASRDNIVSSQTQTDNLYAGLQVSYQYKDILSLSAEGIYRHWKADGAFESYNPISYNPALLMKPETELNFQAEFHPIPNLWMNVGYQYIRRAERYHARLGTYLPSVSDLSLGITYNLFKGASIYAKADNLLNKAYQRYLLYPTEGINFVGGLSFQF</sequence>
<evidence type="ECO:0000256" key="4">
    <source>
        <dbReference type="SAM" id="SignalP"/>
    </source>
</evidence>
<keyword evidence="6" id="KW-1185">Reference proteome</keyword>
<dbReference type="InterPro" id="IPR036942">
    <property type="entry name" value="Beta-barrel_TonB_sf"/>
</dbReference>
<keyword evidence="5" id="KW-0675">Receptor</keyword>
<proteinExistence type="predicted"/>
<feature type="chain" id="PRO_5039016961" evidence="4">
    <location>
        <begin position="21"/>
        <end position="581"/>
    </location>
</feature>
<protein>
    <submittedName>
        <fullName evidence="5">TonB-dependent receptor</fullName>
    </submittedName>
</protein>
<dbReference type="SUPFAM" id="SSF56935">
    <property type="entry name" value="Porins"/>
    <property type="match status" value="1"/>
</dbReference>
<dbReference type="Gene3D" id="2.40.170.20">
    <property type="entry name" value="TonB-dependent receptor, beta-barrel domain"/>
    <property type="match status" value="1"/>
</dbReference>
<keyword evidence="4" id="KW-0732">Signal</keyword>
<name>A0A926F1M3_9BACT</name>
<gene>
    <name evidence="5" type="ORF">H8744_06920</name>
</gene>
<accession>A0A926F1M3</accession>
<dbReference type="RefSeq" id="WP_262434153.1">
    <property type="nucleotide sequence ID" value="NZ_JACRTF010000001.1"/>
</dbReference>
<evidence type="ECO:0000313" key="5">
    <source>
        <dbReference type="EMBL" id="MBC8592991.1"/>
    </source>
</evidence>
<keyword evidence="3" id="KW-0998">Cell outer membrane</keyword>
<keyword evidence="2" id="KW-0472">Membrane</keyword>
<dbReference type="AlphaFoldDB" id="A0A926F1M3"/>
<dbReference type="Proteomes" id="UP000651085">
    <property type="component" value="Unassembled WGS sequence"/>
</dbReference>
<feature type="signal peptide" evidence="4">
    <location>
        <begin position="1"/>
        <end position="20"/>
    </location>
</feature>
<dbReference type="GO" id="GO:0009279">
    <property type="term" value="C:cell outer membrane"/>
    <property type="evidence" value="ECO:0007669"/>
    <property type="project" value="UniProtKB-SubCell"/>
</dbReference>
<comment type="subcellular location">
    <subcellularLocation>
        <location evidence="1">Cell outer membrane</location>
    </subcellularLocation>
</comment>
<evidence type="ECO:0000256" key="1">
    <source>
        <dbReference type="ARBA" id="ARBA00004442"/>
    </source>
</evidence>
<evidence type="ECO:0000313" key="6">
    <source>
        <dbReference type="Proteomes" id="UP000651085"/>
    </source>
</evidence>
<evidence type="ECO:0000256" key="3">
    <source>
        <dbReference type="ARBA" id="ARBA00023237"/>
    </source>
</evidence>
<comment type="caution">
    <text evidence="5">The sequence shown here is derived from an EMBL/GenBank/DDBJ whole genome shotgun (WGS) entry which is preliminary data.</text>
</comment>